<proteinExistence type="predicted"/>
<keyword evidence="5" id="KW-1185">Reference proteome</keyword>
<sequence>MELGIGMFGDLTYNNAEGKFQSAKERLSQMIEQVKLADELGIDSFVLGEHHRPDYSVSTPEIVLSALSTVTKNIKLASGVTVLSSADPVKAFQDYTTLDLLSNGRAELIAGRGSFTESFPIFGQNLNDYNELFEEKLNLLLQLRDKEVISWRGKFRTALNAQTIYPRPEQPLNVWIAVGGTPESVYRAARLGVPIIFAIIGGSPKQFTPLIEFYKEQYEKYGHDISKMQIGVHSHAFVVENKDNLTENYFPYYAAQMNRIGRQRGWSPYSQMQFLGGMSPEGALYMGESDMVADKIINTIEMFGLTRWVAHIDVGGPNHKDLMKAIELYGTKVVPQVKKALKKD</sequence>
<dbReference type="GO" id="GO:0005829">
    <property type="term" value="C:cytosol"/>
    <property type="evidence" value="ECO:0007669"/>
    <property type="project" value="TreeGrafter"/>
</dbReference>
<dbReference type="AlphaFoldDB" id="A0A9W6B6N0"/>
<feature type="domain" description="Luciferase-like" evidence="3">
    <location>
        <begin position="21"/>
        <end position="297"/>
    </location>
</feature>
<dbReference type="NCBIfam" id="TIGR03858">
    <property type="entry name" value="LLM_2I7G"/>
    <property type="match status" value="1"/>
</dbReference>
<dbReference type="RefSeq" id="WP_281753477.1">
    <property type="nucleotide sequence ID" value="NZ_BRVP01000007.1"/>
</dbReference>
<dbReference type="PANTHER" id="PTHR30137">
    <property type="entry name" value="LUCIFERASE-LIKE MONOOXYGENASE"/>
    <property type="match status" value="1"/>
</dbReference>
<evidence type="ECO:0000256" key="1">
    <source>
        <dbReference type="ARBA" id="ARBA00023002"/>
    </source>
</evidence>
<reference evidence="4" key="1">
    <citation type="submission" date="2022-07" db="EMBL/GenBank/DDBJ databases">
        <title>Taxonomy of Novel Oxalotrophic and Methylotrophic Bacteria.</title>
        <authorList>
            <person name="Sahin N."/>
            <person name="Tani A."/>
        </authorList>
    </citation>
    <scope>NUCLEOTIDE SEQUENCE</scope>
    <source>
        <strain evidence="4">AM327</strain>
    </source>
</reference>
<dbReference type="Proteomes" id="UP001143545">
    <property type="component" value="Unassembled WGS sequence"/>
</dbReference>
<name>A0A9W6B6N0_9FLAO</name>
<dbReference type="SUPFAM" id="SSF51679">
    <property type="entry name" value="Bacterial luciferase-like"/>
    <property type="match status" value="1"/>
</dbReference>
<dbReference type="InterPro" id="IPR036661">
    <property type="entry name" value="Luciferase-like_sf"/>
</dbReference>
<dbReference type="GO" id="GO:0016705">
    <property type="term" value="F:oxidoreductase activity, acting on paired donors, with incorporation or reduction of molecular oxygen"/>
    <property type="evidence" value="ECO:0007669"/>
    <property type="project" value="InterPro"/>
</dbReference>
<gene>
    <name evidence="4" type="ORF">NBRC110019_13110</name>
</gene>
<comment type="caution">
    <text evidence="4">The sequence shown here is derived from an EMBL/GenBank/DDBJ whole genome shotgun (WGS) entry which is preliminary data.</text>
</comment>
<protein>
    <submittedName>
        <fullName evidence="4">Luciferase</fullName>
    </submittedName>
</protein>
<dbReference type="Pfam" id="PF00296">
    <property type="entry name" value="Bac_luciferase"/>
    <property type="match status" value="1"/>
</dbReference>
<evidence type="ECO:0000313" key="4">
    <source>
        <dbReference type="EMBL" id="GLB52272.1"/>
    </source>
</evidence>
<dbReference type="EMBL" id="BRVP01000007">
    <property type="protein sequence ID" value="GLB52272.1"/>
    <property type="molecule type" value="Genomic_DNA"/>
</dbReference>
<evidence type="ECO:0000256" key="2">
    <source>
        <dbReference type="ARBA" id="ARBA00023033"/>
    </source>
</evidence>
<dbReference type="InterPro" id="IPR050766">
    <property type="entry name" value="Bact_Lucif_Oxidored"/>
</dbReference>
<dbReference type="PANTHER" id="PTHR30137:SF8">
    <property type="entry name" value="BLR5498 PROTEIN"/>
    <property type="match status" value="1"/>
</dbReference>
<keyword evidence="2" id="KW-0503">Monooxygenase</keyword>
<dbReference type="Gene3D" id="3.20.20.30">
    <property type="entry name" value="Luciferase-like domain"/>
    <property type="match status" value="1"/>
</dbReference>
<dbReference type="GO" id="GO:0004497">
    <property type="term" value="F:monooxygenase activity"/>
    <property type="evidence" value="ECO:0007669"/>
    <property type="project" value="UniProtKB-KW"/>
</dbReference>
<accession>A0A9W6B6N0</accession>
<dbReference type="InterPro" id="IPR022290">
    <property type="entry name" value="LLM_Atu2307-like"/>
</dbReference>
<keyword evidence="1" id="KW-0560">Oxidoreductase</keyword>
<evidence type="ECO:0000259" key="3">
    <source>
        <dbReference type="Pfam" id="PF00296"/>
    </source>
</evidence>
<organism evidence="4 5">
    <name type="scientific">Neptunitalea chrysea</name>
    <dbReference type="NCBI Taxonomy" id="1647581"/>
    <lineage>
        <taxon>Bacteria</taxon>
        <taxon>Pseudomonadati</taxon>
        <taxon>Bacteroidota</taxon>
        <taxon>Flavobacteriia</taxon>
        <taxon>Flavobacteriales</taxon>
        <taxon>Flavobacteriaceae</taxon>
        <taxon>Neptunitalea</taxon>
    </lineage>
</organism>
<dbReference type="InterPro" id="IPR011251">
    <property type="entry name" value="Luciferase-like_dom"/>
</dbReference>
<evidence type="ECO:0000313" key="5">
    <source>
        <dbReference type="Proteomes" id="UP001143545"/>
    </source>
</evidence>